<dbReference type="GO" id="GO:0031250">
    <property type="term" value="C:anaerobic ribonucleoside-triphosphate reductase complex"/>
    <property type="evidence" value="ECO:0007669"/>
    <property type="project" value="TreeGrafter"/>
</dbReference>
<dbReference type="GO" id="GO:0008998">
    <property type="term" value="F:ribonucleoside-triphosphate reductase (thioredoxin) activity"/>
    <property type="evidence" value="ECO:0007669"/>
    <property type="project" value="TreeGrafter"/>
</dbReference>
<evidence type="ECO:0000256" key="4">
    <source>
        <dbReference type="SAM" id="Coils"/>
    </source>
</evidence>
<sequence>MAGKPINALIEKIADECKEANAGKWTITRVVKELNEIEAKDLKQLRQKALQLLQQLDPKAASIYASFQRMQVRTSREQIEAFDRGNIIKSLLKETDIPRGIAEKIGREVEDKIKDLEIENVNTALIRELVNVKLLEYGHENIRNQYTRLGLPVFDVRKRVERQAYACKEILTEYNLLEAIPKEAARMHLQNEIFIAGICDFSTKPIALVSEAKALENARDSALKAVEEANIFGKLSSWQPNIAGINLAVSHASKKRAASESAVLFARAARAVFLRKSAIPGFNTLYLFEPDWFQGKELARESSAAAANAILNAEGSVLENAVALDSKYKLKLLGKKIEAGIFLNCRNREWTLANGIATQAKGLCSFIGLNLTGIALKFRQNERAFLEELAKKAEAVKRLDSAKRKLIEERPYLKKQGIETEKLDSAIGLDSLLSAAGIAAGTERETEMLSMAEKILGEITSCLGPSWAVAELQSKAALQRFAKQNKSSFGFSRQPLEEEKTLRKSSHVQKSYCFTARAETRKELNELIDGNCRLVEFREKEN</sequence>
<name>A0A939C561_9ARCH</name>
<keyword evidence="1 3" id="KW-0547">Nucleotide-binding</keyword>
<evidence type="ECO:0000313" key="7">
    <source>
        <dbReference type="Proteomes" id="UP000809243"/>
    </source>
</evidence>
<dbReference type="PANTHER" id="PTHR21075:SF0">
    <property type="entry name" value="ANAEROBIC RIBONUCLEOSIDE-TRIPHOSPHATE REDUCTASE"/>
    <property type="match status" value="1"/>
</dbReference>
<dbReference type="InterPro" id="IPR005144">
    <property type="entry name" value="ATP-cone_dom"/>
</dbReference>
<keyword evidence="2 3" id="KW-0067">ATP-binding</keyword>
<evidence type="ECO:0000256" key="2">
    <source>
        <dbReference type="ARBA" id="ARBA00022840"/>
    </source>
</evidence>
<dbReference type="AlphaFoldDB" id="A0A939C561"/>
<evidence type="ECO:0000256" key="3">
    <source>
        <dbReference type="PROSITE-ProRule" id="PRU00492"/>
    </source>
</evidence>
<evidence type="ECO:0000259" key="5">
    <source>
        <dbReference type="PROSITE" id="PS51161"/>
    </source>
</evidence>
<dbReference type="Gene3D" id="3.20.70.20">
    <property type="match status" value="1"/>
</dbReference>
<dbReference type="EMBL" id="JAFGDB010000095">
    <property type="protein sequence ID" value="MBN2067876.1"/>
    <property type="molecule type" value="Genomic_DNA"/>
</dbReference>
<proteinExistence type="predicted"/>
<accession>A0A939C561</accession>
<dbReference type="Pfam" id="PF03477">
    <property type="entry name" value="ATP-cone"/>
    <property type="match status" value="1"/>
</dbReference>
<organism evidence="6 7">
    <name type="scientific">Candidatus Iainarchaeum sp</name>
    <dbReference type="NCBI Taxonomy" id="3101447"/>
    <lineage>
        <taxon>Archaea</taxon>
        <taxon>Candidatus Iainarchaeota</taxon>
        <taxon>Candidatus Iainarchaeia</taxon>
        <taxon>Candidatus Iainarchaeales</taxon>
        <taxon>Candidatus Iainarchaeaceae</taxon>
        <taxon>Candidatus Iainarchaeum</taxon>
    </lineage>
</organism>
<comment type="caution">
    <text evidence="6">The sequence shown here is derived from an EMBL/GenBank/DDBJ whole genome shotgun (WGS) entry which is preliminary data.</text>
</comment>
<feature type="coiled-coil region" evidence="4">
    <location>
        <begin position="376"/>
        <end position="409"/>
    </location>
</feature>
<dbReference type="Proteomes" id="UP000809243">
    <property type="component" value="Unassembled WGS sequence"/>
</dbReference>
<feature type="domain" description="ATP-cone" evidence="5">
    <location>
        <begin position="70"/>
        <end position="162"/>
    </location>
</feature>
<dbReference type="GO" id="GO:0009265">
    <property type="term" value="P:2'-deoxyribonucleotide biosynthetic process"/>
    <property type="evidence" value="ECO:0007669"/>
    <property type="project" value="TreeGrafter"/>
</dbReference>
<keyword evidence="4" id="KW-0175">Coiled coil</keyword>
<dbReference type="PANTHER" id="PTHR21075">
    <property type="entry name" value="ANAEROBIC RIBONUCLEOSIDE-TRIPHOSPHATE REDUCTASE"/>
    <property type="match status" value="1"/>
</dbReference>
<dbReference type="PROSITE" id="PS51161">
    <property type="entry name" value="ATP_CONE"/>
    <property type="match status" value="1"/>
</dbReference>
<gene>
    <name evidence="6" type="ORF">JW744_05395</name>
</gene>
<evidence type="ECO:0000313" key="6">
    <source>
        <dbReference type="EMBL" id="MBN2067876.1"/>
    </source>
</evidence>
<dbReference type="GO" id="GO:0005524">
    <property type="term" value="F:ATP binding"/>
    <property type="evidence" value="ECO:0007669"/>
    <property type="project" value="UniProtKB-UniRule"/>
</dbReference>
<evidence type="ECO:0000256" key="1">
    <source>
        <dbReference type="ARBA" id="ARBA00022741"/>
    </source>
</evidence>
<reference evidence="6" key="1">
    <citation type="submission" date="2021-01" db="EMBL/GenBank/DDBJ databases">
        <title>Active Sulfur Cycling in an Early Earth Analoge.</title>
        <authorList>
            <person name="Hahn C.R."/>
            <person name="Youssef N.H."/>
            <person name="Elshahed M."/>
        </authorList>
    </citation>
    <scope>NUCLEOTIDE SEQUENCE</scope>
    <source>
        <strain evidence="6">Zod_Metabat.1151</strain>
    </source>
</reference>
<protein>
    <recommendedName>
        <fullName evidence="5">ATP-cone domain-containing protein</fullName>
    </recommendedName>
</protein>
<dbReference type="GO" id="GO:0004748">
    <property type="term" value="F:ribonucleoside-diphosphate reductase activity, thioredoxin disulfide as acceptor"/>
    <property type="evidence" value="ECO:0007669"/>
    <property type="project" value="TreeGrafter"/>
</dbReference>